<dbReference type="InterPro" id="IPR001296">
    <property type="entry name" value="Glyco_trans_1"/>
</dbReference>
<feature type="domain" description="Glycosyltransferase subfamily 4-like N-terminal" evidence="2">
    <location>
        <begin position="29"/>
        <end position="183"/>
    </location>
</feature>
<dbReference type="EMBL" id="UINC01069662">
    <property type="protein sequence ID" value="SVC03211.1"/>
    <property type="molecule type" value="Genomic_DNA"/>
</dbReference>
<dbReference type="InterPro" id="IPR050194">
    <property type="entry name" value="Glycosyltransferase_grp1"/>
</dbReference>
<evidence type="ECO:0000259" key="2">
    <source>
        <dbReference type="Pfam" id="PF13439"/>
    </source>
</evidence>
<dbReference type="AlphaFoldDB" id="A0A382IXC4"/>
<accession>A0A382IXC4</accession>
<dbReference type="GO" id="GO:0016757">
    <property type="term" value="F:glycosyltransferase activity"/>
    <property type="evidence" value="ECO:0007669"/>
    <property type="project" value="InterPro"/>
</dbReference>
<dbReference type="Pfam" id="PF13439">
    <property type="entry name" value="Glyco_transf_4"/>
    <property type="match status" value="1"/>
</dbReference>
<evidence type="ECO:0000313" key="3">
    <source>
        <dbReference type="EMBL" id="SVC03211.1"/>
    </source>
</evidence>
<organism evidence="3">
    <name type="scientific">marine metagenome</name>
    <dbReference type="NCBI Taxonomy" id="408172"/>
    <lineage>
        <taxon>unclassified sequences</taxon>
        <taxon>metagenomes</taxon>
        <taxon>ecological metagenomes</taxon>
    </lineage>
</organism>
<sequence length="283" mass="30716">MGGSKSSIPGIGAEAAGPHVLQVLPSMEMGGVERGTVQTAAALTAAGWRATVASSGGLMTHELDRARAQHVDLPLAVKRPFRMLRNSVALANLIRRQGIDLVHARSRAPAWSALSAARRTGKPFVTTFHNAYGHNWAKHYYNAVMAKGDRVIAISNFVSEHVRETYGISDDRLLTIHRGIDVNLFDPAKVSAERIIQVSRGWRLTDDHPVIMLPGRFTSWKGQSVLIKALQILGRQDVCCVLVGGDQGRGNYRAELEAHVHACGLGPVVRLADRCTDMAAAYM</sequence>
<evidence type="ECO:0008006" key="4">
    <source>
        <dbReference type="Google" id="ProtNLM"/>
    </source>
</evidence>
<proteinExistence type="predicted"/>
<protein>
    <recommendedName>
        <fullName evidence="4">Glycosyltransferase subfamily 4-like N-terminal domain-containing protein</fullName>
    </recommendedName>
</protein>
<feature type="domain" description="Glycosyl transferase family 1" evidence="1">
    <location>
        <begin position="203"/>
        <end position="275"/>
    </location>
</feature>
<evidence type="ECO:0000259" key="1">
    <source>
        <dbReference type="Pfam" id="PF00534"/>
    </source>
</evidence>
<feature type="non-terminal residue" evidence="3">
    <location>
        <position position="283"/>
    </location>
</feature>
<dbReference type="SUPFAM" id="SSF53756">
    <property type="entry name" value="UDP-Glycosyltransferase/glycogen phosphorylase"/>
    <property type="match status" value="1"/>
</dbReference>
<reference evidence="3" key="1">
    <citation type="submission" date="2018-05" db="EMBL/GenBank/DDBJ databases">
        <authorList>
            <person name="Lanie J.A."/>
            <person name="Ng W.-L."/>
            <person name="Kazmierczak K.M."/>
            <person name="Andrzejewski T.M."/>
            <person name="Davidsen T.M."/>
            <person name="Wayne K.J."/>
            <person name="Tettelin H."/>
            <person name="Glass J.I."/>
            <person name="Rusch D."/>
            <person name="Podicherti R."/>
            <person name="Tsui H.-C.T."/>
            <person name="Winkler M.E."/>
        </authorList>
    </citation>
    <scope>NUCLEOTIDE SEQUENCE</scope>
</reference>
<dbReference type="Gene3D" id="3.40.50.2000">
    <property type="entry name" value="Glycogen Phosphorylase B"/>
    <property type="match status" value="2"/>
</dbReference>
<dbReference type="PANTHER" id="PTHR45947:SF3">
    <property type="entry name" value="SULFOQUINOVOSYL TRANSFERASE SQD2"/>
    <property type="match status" value="1"/>
</dbReference>
<dbReference type="PANTHER" id="PTHR45947">
    <property type="entry name" value="SULFOQUINOVOSYL TRANSFERASE SQD2"/>
    <property type="match status" value="1"/>
</dbReference>
<dbReference type="Pfam" id="PF00534">
    <property type="entry name" value="Glycos_transf_1"/>
    <property type="match status" value="1"/>
</dbReference>
<gene>
    <name evidence="3" type="ORF">METZ01_LOCUS256065</name>
</gene>
<dbReference type="InterPro" id="IPR028098">
    <property type="entry name" value="Glyco_trans_4-like_N"/>
</dbReference>
<name>A0A382IXC4_9ZZZZ</name>